<keyword evidence="8 12" id="KW-0812">Transmembrane</keyword>
<dbReference type="EMBL" id="JAPIVE010000002">
    <property type="protein sequence ID" value="MCX2524524.1"/>
    <property type="molecule type" value="Genomic_DNA"/>
</dbReference>
<gene>
    <name evidence="13" type="primary">lptF</name>
    <name evidence="13" type="ORF">OQ287_09735</name>
</gene>
<evidence type="ECO:0000256" key="11">
    <source>
        <dbReference type="ARBA" id="ARBA00026081"/>
    </source>
</evidence>
<keyword evidence="10 12" id="KW-0472">Membrane</keyword>
<dbReference type="NCBIfam" id="TIGR04407">
    <property type="entry name" value="LptF_YjgP"/>
    <property type="match status" value="1"/>
</dbReference>
<dbReference type="GO" id="GO:0043190">
    <property type="term" value="C:ATP-binding cassette (ABC) transporter complex"/>
    <property type="evidence" value="ECO:0007669"/>
    <property type="project" value="InterPro"/>
</dbReference>
<feature type="transmembrane region" description="Helical" evidence="12">
    <location>
        <begin position="52"/>
        <end position="77"/>
    </location>
</feature>
<evidence type="ECO:0000256" key="8">
    <source>
        <dbReference type="ARBA" id="ARBA00022692"/>
    </source>
</evidence>
<dbReference type="PANTHER" id="PTHR33529">
    <property type="entry name" value="SLR0882 PROTEIN-RELATED"/>
    <property type="match status" value="1"/>
</dbReference>
<comment type="subcellular location">
    <subcellularLocation>
        <location evidence="2">Cell inner membrane</location>
        <topology evidence="2">Multi-pass membrane protein</topology>
    </subcellularLocation>
</comment>
<name>A0AA42CUM3_9GAMM</name>
<protein>
    <recommendedName>
        <fullName evidence="4">Lipopolysaccharide export system permease protein LptF</fullName>
    </recommendedName>
</protein>
<dbReference type="Proteomes" id="UP001165678">
    <property type="component" value="Unassembled WGS sequence"/>
</dbReference>
<feature type="transmembrane region" description="Helical" evidence="12">
    <location>
        <begin position="302"/>
        <end position="323"/>
    </location>
</feature>
<keyword evidence="5" id="KW-0813">Transport</keyword>
<evidence type="ECO:0000313" key="14">
    <source>
        <dbReference type="Proteomes" id="UP001165678"/>
    </source>
</evidence>
<feature type="transmembrane region" description="Helical" evidence="12">
    <location>
        <begin position="12"/>
        <end position="32"/>
    </location>
</feature>
<feature type="transmembrane region" description="Helical" evidence="12">
    <location>
        <begin position="271"/>
        <end position="290"/>
    </location>
</feature>
<evidence type="ECO:0000256" key="6">
    <source>
        <dbReference type="ARBA" id="ARBA00022475"/>
    </source>
</evidence>
<comment type="function">
    <text evidence="1">Part of the ABC transporter complex LptBFG involved in the translocation of lipopolysaccharide (LPS) from the inner membrane to the outer membrane.</text>
</comment>
<evidence type="ECO:0000256" key="5">
    <source>
        <dbReference type="ARBA" id="ARBA00022448"/>
    </source>
</evidence>
<dbReference type="PANTHER" id="PTHR33529:SF7">
    <property type="entry name" value="LIPOPOLYSACCHARIDE EXPORT SYSTEM PERMEASE PROTEIN LPTF"/>
    <property type="match status" value="1"/>
</dbReference>
<keyword evidence="14" id="KW-1185">Reference proteome</keyword>
<feature type="transmembrane region" description="Helical" evidence="12">
    <location>
        <begin position="98"/>
        <end position="120"/>
    </location>
</feature>
<comment type="similarity">
    <text evidence="3">Belongs to the LptF/LptG family.</text>
</comment>
<evidence type="ECO:0000256" key="10">
    <source>
        <dbReference type="ARBA" id="ARBA00023136"/>
    </source>
</evidence>
<evidence type="ECO:0000256" key="3">
    <source>
        <dbReference type="ARBA" id="ARBA00007725"/>
    </source>
</evidence>
<dbReference type="Pfam" id="PF03739">
    <property type="entry name" value="LptF_LptG"/>
    <property type="match status" value="1"/>
</dbReference>
<sequence>MIVFRYLIREILATMAAVAGVLLLVIMGSRFIRYFTDAANGDIPARLLGTLMAYHLPSFIELVLPLALFLGVLLAYGQLYLNSEMTVLTACGVSNKKLLSVTLLPGALVAVIVALCSLWLTPAGLSQNEQLLKNQQQQADFSALSPGRFQEIGDRTVYTSSITDHGSVLNNVFIAETRKRPGMAPEQIVTHADHGFQVNDDTTDSRFLVLSTGERYAVTPGQPAGDRLTFDTYGVRQERSSLRAELDDVELQSTSALMADRTDKSMAALQWRISLVVMIPVLILIALPLSKVNPRHGRFAKLVPAIILHMSYLSLLLAAQNAIGAGQLPAWIGMWPIHLVYFLIGLWLFMRGRPGGRRRVQAA</sequence>
<evidence type="ECO:0000256" key="9">
    <source>
        <dbReference type="ARBA" id="ARBA00022989"/>
    </source>
</evidence>
<reference evidence="13" key="1">
    <citation type="submission" date="2022-11" db="EMBL/GenBank/DDBJ databases">
        <title>Larsenimonas rhizosphaerae sp. nov., isolated from a tidal mudflat.</title>
        <authorList>
            <person name="Lee S.D."/>
            <person name="Kim I.S."/>
        </authorList>
    </citation>
    <scope>NUCLEOTIDE SEQUENCE</scope>
    <source>
        <strain evidence="13">GH2-1</strain>
    </source>
</reference>
<keyword evidence="9 12" id="KW-1133">Transmembrane helix</keyword>
<evidence type="ECO:0000313" key="13">
    <source>
        <dbReference type="EMBL" id="MCX2524524.1"/>
    </source>
</evidence>
<evidence type="ECO:0000256" key="2">
    <source>
        <dbReference type="ARBA" id="ARBA00004429"/>
    </source>
</evidence>
<dbReference type="GO" id="GO:0015920">
    <property type="term" value="P:lipopolysaccharide transport"/>
    <property type="evidence" value="ECO:0007669"/>
    <property type="project" value="TreeGrafter"/>
</dbReference>
<dbReference type="AlphaFoldDB" id="A0AA42CUM3"/>
<dbReference type="GO" id="GO:0055085">
    <property type="term" value="P:transmembrane transport"/>
    <property type="evidence" value="ECO:0007669"/>
    <property type="project" value="InterPro"/>
</dbReference>
<proteinExistence type="inferred from homology"/>
<dbReference type="RefSeq" id="WP_265896305.1">
    <property type="nucleotide sequence ID" value="NZ_JAPIVE010000002.1"/>
</dbReference>
<keyword evidence="7" id="KW-0997">Cell inner membrane</keyword>
<accession>A0AA42CUM3</accession>
<evidence type="ECO:0000256" key="1">
    <source>
        <dbReference type="ARBA" id="ARBA00002265"/>
    </source>
</evidence>
<comment type="caution">
    <text evidence="13">The sequence shown here is derived from an EMBL/GenBank/DDBJ whole genome shotgun (WGS) entry which is preliminary data.</text>
</comment>
<evidence type="ECO:0000256" key="12">
    <source>
        <dbReference type="SAM" id="Phobius"/>
    </source>
</evidence>
<evidence type="ECO:0000256" key="7">
    <source>
        <dbReference type="ARBA" id="ARBA00022519"/>
    </source>
</evidence>
<feature type="transmembrane region" description="Helical" evidence="12">
    <location>
        <begin position="329"/>
        <end position="349"/>
    </location>
</feature>
<dbReference type="InterPro" id="IPR030922">
    <property type="entry name" value="LptF"/>
</dbReference>
<evidence type="ECO:0000256" key="4">
    <source>
        <dbReference type="ARBA" id="ARBA00014213"/>
    </source>
</evidence>
<organism evidence="13 14">
    <name type="scientific">Larsenimonas rhizosphaerae</name>
    <dbReference type="NCBI Taxonomy" id="2944682"/>
    <lineage>
        <taxon>Bacteria</taxon>
        <taxon>Pseudomonadati</taxon>
        <taxon>Pseudomonadota</taxon>
        <taxon>Gammaproteobacteria</taxon>
        <taxon>Oceanospirillales</taxon>
        <taxon>Halomonadaceae</taxon>
        <taxon>Larsenimonas</taxon>
    </lineage>
</organism>
<keyword evidence="6" id="KW-1003">Cell membrane</keyword>
<comment type="subunit">
    <text evidence="11">Component of the lipopolysaccharide transport and assembly complex. The LptBFG transporter is composed of two ATP-binding proteins (LptB) and two transmembrane proteins (LptF and LptG).</text>
</comment>
<dbReference type="InterPro" id="IPR005495">
    <property type="entry name" value="LptG/LptF_permease"/>
</dbReference>